<dbReference type="PANTHER" id="PTHR30336:SF20">
    <property type="entry name" value="DUF218 DOMAIN-CONTAINING PROTEIN"/>
    <property type="match status" value="1"/>
</dbReference>
<sequence>MILRRFDRGSCQTDIKEDSRLKLLKWVACAWLLISITVAATGMLSRTRASDVAIVLGNTVDEDGIPAPSLAARLSRAKQCYEDRECKMIFVSGGTGLSGVNEATSMHAWLLRNGVPADKIVVDADGNNTWATARHASEWMRAHGHSSAMVVTQYFHVPRAMLAMKRFGVAEVSGGYPLFWQVRDVYSVLREAPAFVWYAVRPCG</sequence>
<dbReference type="Pfam" id="PF02698">
    <property type="entry name" value="DUF218"/>
    <property type="match status" value="1"/>
</dbReference>
<keyword evidence="1" id="KW-0472">Membrane</keyword>
<name>A0ABX8UQ23_9BURK</name>
<evidence type="ECO:0000313" key="4">
    <source>
        <dbReference type="Proteomes" id="UP000826462"/>
    </source>
</evidence>
<evidence type="ECO:0000259" key="2">
    <source>
        <dbReference type="Pfam" id="PF02698"/>
    </source>
</evidence>
<proteinExistence type="predicted"/>
<dbReference type="InterPro" id="IPR003848">
    <property type="entry name" value="DUF218"/>
</dbReference>
<dbReference type="CDD" id="cd06259">
    <property type="entry name" value="YdcF-like"/>
    <property type="match status" value="1"/>
</dbReference>
<organism evidence="3 4">
    <name type="scientific">Paraburkholderia edwinii</name>
    <dbReference type="NCBI Taxonomy" id="2861782"/>
    <lineage>
        <taxon>Bacteria</taxon>
        <taxon>Pseudomonadati</taxon>
        <taxon>Pseudomonadota</taxon>
        <taxon>Betaproteobacteria</taxon>
        <taxon>Burkholderiales</taxon>
        <taxon>Burkholderiaceae</taxon>
        <taxon>Paraburkholderia</taxon>
    </lineage>
</organism>
<accession>A0ABX8UQ23</accession>
<gene>
    <name evidence="3" type="ORF">KZJ38_01155</name>
</gene>
<evidence type="ECO:0000313" key="3">
    <source>
        <dbReference type="EMBL" id="QYD69038.1"/>
    </source>
</evidence>
<dbReference type="PANTHER" id="PTHR30336">
    <property type="entry name" value="INNER MEMBRANE PROTEIN, PROBABLE PERMEASE"/>
    <property type="match status" value="1"/>
</dbReference>
<keyword evidence="4" id="KW-1185">Reference proteome</keyword>
<keyword evidence="1" id="KW-0812">Transmembrane</keyword>
<dbReference type="EMBL" id="CP080095">
    <property type="protein sequence ID" value="QYD69038.1"/>
    <property type="molecule type" value="Genomic_DNA"/>
</dbReference>
<dbReference type="Gene3D" id="3.40.50.620">
    <property type="entry name" value="HUPs"/>
    <property type="match status" value="1"/>
</dbReference>
<protein>
    <submittedName>
        <fullName evidence="3">YdcF family protein</fullName>
    </submittedName>
</protein>
<keyword evidence="1" id="KW-1133">Transmembrane helix</keyword>
<evidence type="ECO:0000256" key="1">
    <source>
        <dbReference type="SAM" id="Phobius"/>
    </source>
</evidence>
<feature type="domain" description="DUF218" evidence="2">
    <location>
        <begin position="51"/>
        <end position="172"/>
    </location>
</feature>
<dbReference type="Proteomes" id="UP000826462">
    <property type="component" value="Chromosome 1"/>
</dbReference>
<dbReference type="InterPro" id="IPR051599">
    <property type="entry name" value="Cell_Envelope_Assoc"/>
</dbReference>
<feature type="transmembrane region" description="Helical" evidence="1">
    <location>
        <begin position="23"/>
        <end position="44"/>
    </location>
</feature>
<dbReference type="InterPro" id="IPR014729">
    <property type="entry name" value="Rossmann-like_a/b/a_fold"/>
</dbReference>
<reference evidence="3 4" key="1">
    <citation type="submission" date="2021-07" db="EMBL/GenBank/DDBJ databases">
        <title>Paraburkholderia edwinii protects Aspergillus sp. from phenazines by acting as a toxin sponge.</title>
        <authorList>
            <person name="Dahlstrom K.M."/>
            <person name="Newman D.K."/>
        </authorList>
    </citation>
    <scope>NUCLEOTIDE SEQUENCE [LARGE SCALE GENOMIC DNA]</scope>
    <source>
        <strain evidence="3 4">Pe01</strain>
    </source>
</reference>